<dbReference type="AlphaFoldDB" id="A0A5R9INK3"/>
<dbReference type="GO" id="GO:0030288">
    <property type="term" value="C:outer membrane-bounded periplasmic space"/>
    <property type="evidence" value="ECO:0007669"/>
    <property type="project" value="TreeGrafter"/>
</dbReference>
<evidence type="ECO:0000256" key="2">
    <source>
        <dbReference type="ARBA" id="ARBA00022729"/>
    </source>
</evidence>
<dbReference type="Proteomes" id="UP000307790">
    <property type="component" value="Unassembled WGS sequence"/>
</dbReference>
<dbReference type="PIRSF" id="PIRSF002825">
    <property type="entry name" value="CfbpA"/>
    <property type="match status" value="1"/>
</dbReference>
<comment type="caution">
    <text evidence="5">The sequence shown here is derived from an EMBL/GenBank/DDBJ whole genome shotgun (WGS) entry which is preliminary data.</text>
</comment>
<dbReference type="OrthoDB" id="9769567at2"/>
<dbReference type="RefSeq" id="WP_138318405.1">
    <property type="nucleotide sequence ID" value="NZ_VCBC01000003.1"/>
</dbReference>
<dbReference type="Pfam" id="PF13416">
    <property type="entry name" value="SBP_bac_8"/>
    <property type="match status" value="1"/>
</dbReference>
<dbReference type="GO" id="GO:0046872">
    <property type="term" value="F:metal ion binding"/>
    <property type="evidence" value="ECO:0007669"/>
    <property type="project" value="UniProtKB-KW"/>
</dbReference>
<dbReference type="EMBL" id="VCBC01000003">
    <property type="protein sequence ID" value="TLU67124.1"/>
    <property type="molecule type" value="Genomic_DNA"/>
</dbReference>
<keyword evidence="3" id="KW-0479">Metal-binding</keyword>
<evidence type="ECO:0000313" key="5">
    <source>
        <dbReference type="EMBL" id="TLU67124.1"/>
    </source>
</evidence>
<feature type="binding site" evidence="3">
    <location>
        <position position="212"/>
    </location>
    <ligand>
        <name>Fe cation</name>
        <dbReference type="ChEBI" id="CHEBI:24875"/>
    </ligand>
</feature>
<comment type="similarity">
    <text evidence="1">Belongs to the bacterial solute-binding protein 1 family.</text>
</comment>
<keyword evidence="3" id="KW-0408">Iron</keyword>
<evidence type="ECO:0000313" key="6">
    <source>
        <dbReference type="Proteomes" id="UP000307790"/>
    </source>
</evidence>
<organism evidence="5 6">
    <name type="scientific">Thalassotalea litorea</name>
    <dbReference type="NCBI Taxonomy" id="2020715"/>
    <lineage>
        <taxon>Bacteria</taxon>
        <taxon>Pseudomonadati</taxon>
        <taxon>Pseudomonadota</taxon>
        <taxon>Gammaproteobacteria</taxon>
        <taxon>Alteromonadales</taxon>
        <taxon>Colwelliaceae</taxon>
        <taxon>Thalassotalea</taxon>
    </lineage>
</organism>
<feature type="signal peptide" evidence="4">
    <location>
        <begin position="1"/>
        <end position="19"/>
    </location>
</feature>
<dbReference type="PANTHER" id="PTHR30006">
    <property type="entry name" value="THIAMINE-BINDING PERIPLASMIC PROTEIN-RELATED"/>
    <property type="match status" value="1"/>
</dbReference>
<accession>A0A5R9INK3</accession>
<sequence length="330" mass="36815">MKKIILTVTLLASTFGAFAEQVNIYSYRQPFLIEPILEKFTEKTGIKTNIVFAKSGLVERLQREGKFSPADIVLTSNFASLLQLEDAGLTQKIQSDEINQNIPAQFRDDNWVALTKRARAIYSAKTLGDKSDINYEDLASEDYNGQICTRSGKHPYNLGLVSSMIAHHGEAKTLAWLTGVKDNLARRPQGNDRAQVKAIKEGLCTISLGNSYYLGKMLTDENQKVWADAVNINFPNQNNRGTHVNVSGVVLTKYSKNQQSALALIEFLTQDTAQSMYASVNYEYPVKEGVELSDLVASWGEFKVDGIAIREAAKYRSDALRLLDQVKFDL</sequence>
<dbReference type="Gene3D" id="3.40.190.10">
    <property type="entry name" value="Periplasmic binding protein-like II"/>
    <property type="match status" value="2"/>
</dbReference>
<dbReference type="PANTHER" id="PTHR30006:SF15">
    <property type="entry name" value="IRON-UTILIZATION PERIPLASMIC PROTEIN"/>
    <property type="match status" value="1"/>
</dbReference>
<evidence type="ECO:0000256" key="4">
    <source>
        <dbReference type="SAM" id="SignalP"/>
    </source>
</evidence>
<dbReference type="InterPro" id="IPR026045">
    <property type="entry name" value="Ferric-bd"/>
</dbReference>
<proteinExistence type="inferred from homology"/>
<feature type="chain" id="PRO_5024341042" evidence="4">
    <location>
        <begin position="20"/>
        <end position="330"/>
    </location>
</feature>
<evidence type="ECO:0000256" key="3">
    <source>
        <dbReference type="PIRSR" id="PIRSR002825-1"/>
    </source>
</evidence>
<gene>
    <name evidence="5" type="ORF">FE810_02230</name>
</gene>
<keyword evidence="6" id="KW-1185">Reference proteome</keyword>
<protein>
    <submittedName>
        <fullName evidence="5">Extracellular solute-binding protein</fullName>
    </submittedName>
</protein>
<keyword evidence="2 4" id="KW-0732">Signal</keyword>
<feature type="binding site" evidence="3">
    <location>
        <position position="213"/>
    </location>
    <ligand>
        <name>Fe cation</name>
        <dbReference type="ChEBI" id="CHEBI:24875"/>
    </ligand>
</feature>
<evidence type="ECO:0000256" key="1">
    <source>
        <dbReference type="ARBA" id="ARBA00008520"/>
    </source>
</evidence>
<dbReference type="SUPFAM" id="SSF53850">
    <property type="entry name" value="Periplasmic binding protein-like II"/>
    <property type="match status" value="1"/>
</dbReference>
<reference evidence="5 6" key="1">
    <citation type="submission" date="2019-05" db="EMBL/GenBank/DDBJ databases">
        <title>Genome sequences of Thalassotalea litorea 1K03283.</title>
        <authorList>
            <person name="Zhang D."/>
        </authorList>
    </citation>
    <scope>NUCLEOTIDE SEQUENCE [LARGE SCALE GENOMIC DNA]</scope>
    <source>
        <strain evidence="5 6">MCCC 1K03283</strain>
    </source>
</reference>
<name>A0A5R9INK3_9GAMM</name>
<dbReference type="InterPro" id="IPR006059">
    <property type="entry name" value="SBP"/>
</dbReference>